<protein>
    <recommendedName>
        <fullName evidence="3">LysM domain-containing protein</fullName>
    </recommendedName>
</protein>
<dbReference type="Gene3D" id="3.10.350.10">
    <property type="entry name" value="LysM domain"/>
    <property type="match status" value="1"/>
</dbReference>
<keyword evidence="2" id="KW-1133">Transmembrane helix</keyword>
<dbReference type="EMBL" id="BMFY01000009">
    <property type="protein sequence ID" value="GGA18316.1"/>
    <property type="molecule type" value="Genomic_DNA"/>
</dbReference>
<proteinExistence type="predicted"/>
<comment type="caution">
    <text evidence="4">The sequence shown here is derived from an EMBL/GenBank/DDBJ whole genome shotgun (WGS) entry which is preliminary data.</text>
</comment>
<accession>A0A8J2TZ13</accession>
<dbReference type="Pfam" id="PF01476">
    <property type="entry name" value="LysM"/>
    <property type="match status" value="1"/>
</dbReference>
<feature type="region of interest" description="Disordered" evidence="1">
    <location>
        <begin position="106"/>
        <end position="200"/>
    </location>
</feature>
<dbReference type="InterPro" id="IPR018392">
    <property type="entry name" value="LysM"/>
</dbReference>
<organism evidence="4 5">
    <name type="scientific">Sediminivirga luteola</name>
    <dbReference type="NCBI Taxonomy" id="1774748"/>
    <lineage>
        <taxon>Bacteria</taxon>
        <taxon>Bacillati</taxon>
        <taxon>Actinomycetota</taxon>
        <taxon>Actinomycetes</taxon>
        <taxon>Micrococcales</taxon>
        <taxon>Brevibacteriaceae</taxon>
        <taxon>Sediminivirga</taxon>
    </lineage>
</organism>
<evidence type="ECO:0000256" key="1">
    <source>
        <dbReference type="SAM" id="MobiDB-lite"/>
    </source>
</evidence>
<evidence type="ECO:0000313" key="5">
    <source>
        <dbReference type="Proteomes" id="UP000616114"/>
    </source>
</evidence>
<feature type="domain" description="LysM" evidence="3">
    <location>
        <begin position="201"/>
        <end position="255"/>
    </location>
</feature>
<reference evidence="4" key="1">
    <citation type="journal article" date="2014" name="Int. J. Syst. Evol. Microbiol.">
        <title>Complete genome sequence of Corynebacterium casei LMG S-19264T (=DSM 44701T), isolated from a smear-ripened cheese.</title>
        <authorList>
            <consortium name="US DOE Joint Genome Institute (JGI-PGF)"/>
            <person name="Walter F."/>
            <person name="Albersmeier A."/>
            <person name="Kalinowski J."/>
            <person name="Ruckert C."/>
        </authorList>
    </citation>
    <scope>NUCLEOTIDE SEQUENCE</scope>
    <source>
        <strain evidence="4">CGMCC 1.12785</strain>
    </source>
</reference>
<dbReference type="CDD" id="cd00118">
    <property type="entry name" value="LysM"/>
    <property type="match status" value="1"/>
</dbReference>
<dbReference type="SMART" id="SM00257">
    <property type="entry name" value="LysM"/>
    <property type="match status" value="1"/>
</dbReference>
<feature type="compositionally biased region" description="Basic and acidic residues" evidence="1">
    <location>
        <begin position="141"/>
        <end position="151"/>
    </location>
</feature>
<reference evidence="4" key="2">
    <citation type="submission" date="2020-09" db="EMBL/GenBank/DDBJ databases">
        <authorList>
            <person name="Sun Q."/>
            <person name="Zhou Y."/>
        </authorList>
    </citation>
    <scope>NUCLEOTIDE SEQUENCE</scope>
    <source>
        <strain evidence="4">CGMCC 1.12785</strain>
    </source>
</reference>
<dbReference type="Proteomes" id="UP000616114">
    <property type="component" value="Unassembled WGS sequence"/>
</dbReference>
<gene>
    <name evidence="4" type="ORF">GCM10011333_21700</name>
</gene>
<keyword evidence="2" id="KW-0812">Transmembrane</keyword>
<dbReference type="AlphaFoldDB" id="A0A8J2TZ13"/>
<dbReference type="PROSITE" id="PS51782">
    <property type="entry name" value="LYSM"/>
    <property type="match status" value="1"/>
</dbReference>
<dbReference type="InterPro" id="IPR036779">
    <property type="entry name" value="LysM_dom_sf"/>
</dbReference>
<name>A0A8J2TZ13_9MICO</name>
<evidence type="ECO:0000313" key="4">
    <source>
        <dbReference type="EMBL" id="GGA18316.1"/>
    </source>
</evidence>
<keyword evidence="5" id="KW-1185">Reference proteome</keyword>
<keyword evidence="2" id="KW-0472">Membrane</keyword>
<sequence>MALPATLCLGGILAHGALLRLLQVPAARWGPGEVLLLMAVVTLIILLARLAAGTALLLGSVLLRRRRHPAWAGTRRMGLNLLPAVLRRSAVLALAVSSTACAVPAATDPPAPGWSVTGTAPAPGWSATSDGDVPSPSPVPETRDPGEKDTDAADDEDGQQDGRESDGGARDTGETRPGDGPSETTGNGDDPVVSPADACGDQVTVSEGDTLWQLAARCLGTDSGVRETHELVDRLVRVNRIEDRDLILPGQELRIPAGEHS</sequence>
<feature type="transmembrane region" description="Helical" evidence="2">
    <location>
        <begin position="35"/>
        <end position="58"/>
    </location>
</feature>
<feature type="compositionally biased region" description="Basic and acidic residues" evidence="1">
    <location>
        <begin position="160"/>
        <end position="177"/>
    </location>
</feature>
<evidence type="ECO:0000256" key="2">
    <source>
        <dbReference type="SAM" id="Phobius"/>
    </source>
</evidence>
<evidence type="ECO:0000259" key="3">
    <source>
        <dbReference type="PROSITE" id="PS51782"/>
    </source>
</evidence>